<dbReference type="PANTHER" id="PTHR33993">
    <property type="entry name" value="GLYOXALASE-RELATED"/>
    <property type="match status" value="1"/>
</dbReference>
<dbReference type="GO" id="GO:0016829">
    <property type="term" value="F:lyase activity"/>
    <property type="evidence" value="ECO:0007669"/>
    <property type="project" value="UniProtKB-KW"/>
</dbReference>
<keyword evidence="2" id="KW-0456">Lyase</keyword>
<dbReference type="CDD" id="cd07247">
    <property type="entry name" value="SgaA_N_like"/>
    <property type="match status" value="1"/>
</dbReference>
<dbReference type="InterPro" id="IPR004360">
    <property type="entry name" value="Glyas_Fos-R_dOase_dom"/>
</dbReference>
<dbReference type="OrthoDB" id="9792323at2"/>
<organism evidence="2 3">
    <name type="scientific">Pseudidiomarina woesei</name>
    <dbReference type="NCBI Taxonomy" id="1381080"/>
    <lineage>
        <taxon>Bacteria</taxon>
        <taxon>Pseudomonadati</taxon>
        <taxon>Pseudomonadota</taxon>
        <taxon>Gammaproteobacteria</taxon>
        <taxon>Alteromonadales</taxon>
        <taxon>Idiomarinaceae</taxon>
        <taxon>Pseudidiomarina</taxon>
    </lineage>
</organism>
<dbReference type="PANTHER" id="PTHR33993:SF1">
    <property type="entry name" value="GLYOXALASE FAMILY PROTEIN"/>
    <property type="match status" value="1"/>
</dbReference>
<dbReference type="InterPro" id="IPR037523">
    <property type="entry name" value="VOC_core"/>
</dbReference>
<accession>A0A0K6GWS5</accession>
<dbReference type="Proteomes" id="UP000182598">
    <property type="component" value="Unassembled WGS sequence"/>
</dbReference>
<protein>
    <submittedName>
        <fullName evidence="2">Predicted enzyme related to lactoylglutathione lyase</fullName>
    </submittedName>
</protein>
<feature type="domain" description="VOC" evidence="1">
    <location>
        <begin position="6"/>
        <end position="116"/>
    </location>
</feature>
<dbReference type="InterPro" id="IPR029068">
    <property type="entry name" value="Glyas_Bleomycin-R_OHBP_Dase"/>
</dbReference>
<dbReference type="SUPFAM" id="SSF54593">
    <property type="entry name" value="Glyoxalase/Bleomycin resistance protein/Dihydroxybiphenyl dioxygenase"/>
    <property type="match status" value="1"/>
</dbReference>
<evidence type="ECO:0000259" key="1">
    <source>
        <dbReference type="PROSITE" id="PS51819"/>
    </source>
</evidence>
<dbReference type="InterPro" id="IPR052164">
    <property type="entry name" value="Anthracycline_SecMetBiosynth"/>
</dbReference>
<dbReference type="Gene3D" id="3.10.180.10">
    <property type="entry name" value="2,3-Dihydroxybiphenyl 1,2-Dioxygenase, domain 1"/>
    <property type="match status" value="1"/>
</dbReference>
<evidence type="ECO:0000313" key="2">
    <source>
        <dbReference type="EMBL" id="CUA83182.1"/>
    </source>
</evidence>
<sequence>MKETGKINYVEIPSRNLEATKAFFTSAFGWSFVDYGPEYVAIENAGIDGGFYKSDKVCSPEGGSVLVVLYSSELEKTVKKVASSGGKVVQDIFDFPGGRRFHFTDPNGNEYAVWSEPDA</sequence>
<dbReference type="EMBL" id="CYHB01000001">
    <property type="protein sequence ID" value="CUA83182.1"/>
    <property type="molecule type" value="Genomic_DNA"/>
</dbReference>
<dbReference type="Pfam" id="PF00903">
    <property type="entry name" value="Glyoxalase"/>
    <property type="match status" value="1"/>
</dbReference>
<evidence type="ECO:0000313" key="3">
    <source>
        <dbReference type="Proteomes" id="UP000182598"/>
    </source>
</evidence>
<dbReference type="AlphaFoldDB" id="A0A0K6GWS5"/>
<proteinExistence type="predicted"/>
<gene>
    <name evidence="2" type="ORF">Ga0061064_0468</name>
</gene>
<dbReference type="PROSITE" id="PS51819">
    <property type="entry name" value="VOC"/>
    <property type="match status" value="1"/>
</dbReference>
<reference evidence="3" key="1">
    <citation type="submission" date="2015-08" db="EMBL/GenBank/DDBJ databases">
        <authorList>
            <person name="Varghese N."/>
        </authorList>
    </citation>
    <scope>NUCLEOTIDE SEQUENCE [LARGE SCALE GENOMIC DNA]</scope>
    <source>
        <strain evidence="3">DSM 27808</strain>
    </source>
</reference>
<name>A0A0K6GWS5_9GAMM</name>
<dbReference type="RefSeq" id="WP_055438158.1">
    <property type="nucleotide sequence ID" value="NZ_CYHB01000001.1"/>
</dbReference>
<keyword evidence="3" id="KW-1185">Reference proteome</keyword>